<dbReference type="RefSeq" id="WP_090378465.1">
    <property type="nucleotide sequence ID" value="NZ_CP156749.1"/>
</dbReference>
<dbReference type="Proteomes" id="UP000242849">
    <property type="component" value="Unassembled WGS sequence"/>
</dbReference>
<keyword evidence="2" id="KW-0479">Metal-binding</keyword>
<proteinExistence type="predicted"/>
<name>A0A1H4VAL2_PSEAG</name>
<evidence type="ECO:0000313" key="2">
    <source>
        <dbReference type="EMBL" id="SEC77910.1"/>
    </source>
</evidence>
<dbReference type="OrthoDB" id="9814037at2"/>
<dbReference type="STRING" id="53406.SAMN05421553_1433"/>
<dbReference type="Pfam" id="PF13453">
    <property type="entry name" value="Zn_ribbon_TFIIB"/>
    <property type="match status" value="1"/>
</dbReference>
<dbReference type="AlphaFoldDB" id="A0A1H4VAL2"/>
<accession>A0A1H4VAL2</accession>
<reference evidence="3" key="1">
    <citation type="submission" date="2016-10" db="EMBL/GenBank/DDBJ databases">
        <authorList>
            <person name="Varghese N."/>
            <person name="Submissions S."/>
        </authorList>
    </citation>
    <scope>NUCLEOTIDE SEQUENCE [LARGE SCALE GENOMIC DNA]</scope>
    <source>
        <strain evidence="3">DSM 12111</strain>
    </source>
</reference>
<evidence type="ECO:0000313" key="3">
    <source>
        <dbReference type="Proteomes" id="UP000242849"/>
    </source>
</evidence>
<organism evidence="2 3">
    <name type="scientific">Pseudomonas anguilliseptica</name>
    <dbReference type="NCBI Taxonomy" id="53406"/>
    <lineage>
        <taxon>Bacteria</taxon>
        <taxon>Pseudomonadati</taxon>
        <taxon>Pseudomonadota</taxon>
        <taxon>Gammaproteobacteria</taxon>
        <taxon>Pseudomonadales</taxon>
        <taxon>Pseudomonadaceae</taxon>
        <taxon>Pseudomonas</taxon>
    </lineage>
</organism>
<keyword evidence="2" id="KW-0862">Zinc</keyword>
<sequence length="177" mass="20124">MQCPACRTTPLQPTKLDDGLLAHGCPQCSGALVALLYYRDWAERQPQNDEPQAQVAVEAASESQQALSCPKCAKLMSKFQISGTHGNRLDVCSSCDEAWLDNGEWQLLKALELSHKMPSIFTEAWQRKVRQQASEEARRQRFTRLVGDEAIARADDIRSWLKDHPQRRELLFYIGHE</sequence>
<keyword evidence="3" id="KW-1185">Reference proteome</keyword>
<protein>
    <submittedName>
        <fullName evidence="2">Transcription factor zinc-finger</fullName>
    </submittedName>
</protein>
<keyword evidence="2" id="KW-0863">Zinc-finger</keyword>
<evidence type="ECO:0000259" key="1">
    <source>
        <dbReference type="Pfam" id="PF13453"/>
    </source>
</evidence>
<dbReference type="GO" id="GO:0008270">
    <property type="term" value="F:zinc ion binding"/>
    <property type="evidence" value="ECO:0007669"/>
    <property type="project" value="UniProtKB-KW"/>
</dbReference>
<dbReference type="InterPro" id="IPR027392">
    <property type="entry name" value="TF_Znf"/>
</dbReference>
<dbReference type="EMBL" id="FNSC01000001">
    <property type="protein sequence ID" value="SEC77910.1"/>
    <property type="molecule type" value="Genomic_DNA"/>
</dbReference>
<gene>
    <name evidence="2" type="ORF">SAMN05421553_1433</name>
</gene>
<feature type="domain" description="Transcription factor zinc-finger" evidence="1">
    <location>
        <begin position="2"/>
        <end position="43"/>
    </location>
</feature>